<gene>
    <name evidence="1" type="ORF">H2198_004660</name>
</gene>
<sequence length="553" mass="61627">MPPKKVVKEEPSEFEKQRLANIAERDKLLAELQVKKNAAQVGLYSKPQKRAATGKPKSTPAKRIKKEEVVSRRTSSRLAGIQADSEVAREQEEKQYEAQKQADIEKRKRRTDDLNLSDITVNGPVNGFFGSDTLLRPVARPYERTFTDDEVRKTSDKGLKSLREKMNSLEIWDAWEPTRIKITPERIYSASFHPTEDIPIIFMGDKLGHLGIVDASQKPEDTQSGVKQEGELGDEDEVDDTPDPQITTIKPHTRTICSIHTHPSRPDKLFTGSYDSSIRSIDLQKQVAVEIYGPNDALEDAPVSGIDMSATDPNTVYFTTLYGAFGQHDVRTSARDTKLYQLSEKKIGGFTLNPLAPHYLATASLDRTMKLWDLRKITKNLPTLVGEHESRLSVSHAAFNTAGQVATSSYDDTIKIHSFGVSHLMSTPTVTPKKTRLKQSDGTHNLESMTTWASGYALPEEVMEPEVTISHNNQTGRWVTILRPQWQRHPQDGIQKLVIGNMNRFVDIYAASGEQLAQLGGDGITAVPAVAVFHPTKDWIASGTASGKLCLWM</sequence>
<accession>A0ACC3A8Q2</accession>
<keyword evidence="2" id="KW-1185">Reference proteome</keyword>
<dbReference type="Proteomes" id="UP001172386">
    <property type="component" value="Unassembled WGS sequence"/>
</dbReference>
<evidence type="ECO:0000313" key="2">
    <source>
        <dbReference type="Proteomes" id="UP001172386"/>
    </source>
</evidence>
<reference evidence="1" key="1">
    <citation type="submission" date="2022-10" db="EMBL/GenBank/DDBJ databases">
        <title>Culturing micro-colonial fungi from biological soil crusts in the Mojave desert and describing Neophaeococcomyces mojavensis, and introducing the new genera and species Taxawa tesnikishii.</title>
        <authorList>
            <person name="Kurbessoian T."/>
            <person name="Stajich J.E."/>
        </authorList>
    </citation>
    <scope>NUCLEOTIDE SEQUENCE</scope>
    <source>
        <strain evidence="1">JES_112</strain>
    </source>
</reference>
<dbReference type="EMBL" id="JAPDRQ010000071">
    <property type="protein sequence ID" value="KAJ9656907.1"/>
    <property type="molecule type" value="Genomic_DNA"/>
</dbReference>
<protein>
    <submittedName>
        <fullName evidence="1">Uncharacterized protein</fullName>
    </submittedName>
</protein>
<name>A0ACC3A8Q2_9EURO</name>
<organism evidence="1 2">
    <name type="scientific">Neophaeococcomyces mojaviensis</name>
    <dbReference type="NCBI Taxonomy" id="3383035"/>
    <lineage>
        <taxon>Eukaryota</taxon>
        <taxon>Fungi</taxon>
        <taxon>Dikarya</taxon>
        <taxon>Ascomycota</taxon>
        <taxon>Pezizomycotina</taxon>
        <taxon>Eurotiomycetes</taxon>
        <taxon>Chaetothyriomycetidae</taxon>
        <taxon>Chaetothyriales</taxon>
        <taxon>Chaetothyriales incertae sedis</taxon>
        <taxon>Neophaeococcomyces</taxon>
    </lineage>
</organism>
<comment type="caution">
    <text evidence="1">The sequence shown here is derived from an EMBL/GenBank/DDBJ whole genome shotgun (WGS) entry which is preliminary data.</text>
</comment>
<proteinExistence type="predicted"/>
<evidence type="ECO:0000313" key="1">
    <source>
        <dbReference type="EMBL" id="KAJ9656907.1"/>
    </source>
</evidence>